<name>A0ABT4LN29_9PROT</name>
<gene>
    <name evidence="1" type="ORF">O4H49_17220</name>
</gene>
<keyword evidence="2" id="KW-1185">Reference proteome</keyword>
<organism evidence="1 2">
    <name type="scientific">Kiloniella laminariae</name>
    <dbReference type="NCBI Taxonomy" id="454162"/>
    <lineage>
        <taxon>Bacteria</taxon>
        <taxon>Pseudomonadati</taxon>
        <taxon>Pseudomonadota</taxon>
        <taxon>Alphaproteobacteria</taxon>
        <taxon>Rhodospirillales</taxon>
        <taxon>Kiloniellaceae</taxon>
        <taxon>Kiloniella</taxon>
    </lineage>
</organism>
<evidence type="ECO:0000313" key="2">
    <source>
        <dbReference type="Proteomes" id="UP001069802"/>
    </source>
</evidence>
<dbReference type="EMBL" id="JAPWGY010000008">
    <property type="protein sequence ID" value="MCZ4282532.1"/>
    <property type="molecule type" value="Genomic_DNA"/>
</dbReference>
<sequence length="122" mass="13532">MVLATVLVLLVLSGCKRDKEDLDFELVTKSRSTIALKSLEGQALSDCAVFLNGINGFWHKPGNINFGKGEQRVLVLSNFFSPVKRQFDPKINRIEEISINCSKPRGKAILFNSRTGFGNFLG</sequence>
<proteinExistence type="predicted"/>
<accession>A0ABT4LN29</accession>
<comment type="caution">
    <text evidence="1">The sequence shown here is derived from an EMBL/GenBank/DDBJ whole genome shotgun (WGS) entry which is preliminary data.</text>
</comment>
<protein>
    <recommendedName>
        <fullName evidence="3">Lipoprotein</fullName>
    </recommendedName>
</protein>
<reference evidence="1" key="1">
    <citation type="submission" date="2022-12" db="EMBL/GenBank/DDBJ databases">
        <title>Bacterial isolates from different developmental stages of Nematostella vectensis.</title>
        <authorList>
            <person name="Fraune S."/>
        </authorList>
    </citation>
    <scope>NUCLEOTIDE SEQUENCE</scope>
    <source>
        <strain evidence="1">G21630-S1</strain>
    </source>
</reference>
<dbReference type="RefSeq" id="WP_269424676.1">
    <property type="nucleotide sequence ID" value="NZ_JAPWGY010000008.1"/>
</dbReference>
<evidence type="ECO:0000313" key="1">
    <source>
        <dbReference type="EMBL" id="MCZ4282532.1"/>
    </source>
</evidence>
<dbReference type="Proteomes" id="UP001069802">
    <property type="component" value="Unassembled WGS sequence"/>
</dbReference>
<evidence type="ECO:0008006" key="3">
    <source>
        <dbReference type="Google" id="ProtNLM"/>
    </source>
</evidence>